<comment type="caution">
    <text evidence="2">The sequence shown here is derived from an EMBL/GenBank/DDBJ whole genome shotgun (WGS) entry which is preliminary data.</text>
</comment>
<evidence type="ECO:0000313" key="2">
    <source>
        <dbReference type="EMBL" id="GLR69149.1"/>
    </source>
</evidence>
<evidence type="ECO:0000313" key="3">
    <source>
        <dbReference type="Proteomes" id="UP001156601"/>
    </source>
</evidence>
<reference evidence="2" key="1">
    <citation type="journal article" date="2014" name="Int. J. Syst. Evol. Microbiol.">
        <title>Complete genome sequence of Corynebacterium casei LMG S-19264T (=DSM 44701T), isolated from a smear-ripened cheese.</title>
        <authorList>
            <consortium name="US DOE Joint Genome Institute (JGI-PGF)"/>
            <person name="Walter F."/>
            <person name="Albersmeier A."/>
            <person name="Kalinowski J."/>
            <person name="Ruckert C."/>
        </authorList>
    </citation>
    <scope>NUCLEOTIDE SEQUENCE</scope>
    <source>
        <strain evidence="2">NBRC 110023</strain>
    </source>
</reference>
<sequence>MAHSDDCQYNYACAECDLLIDMPAHIPHRTALVCPRCNHTLAVGHRNPKHHVVAVSITAIIVMVIALSFSFISFSANGQQRDINLFQASSELFAQGYYFVALLVLSFIIILPILYLLCLSLIIVNTQYKLHFISTHLLGRIASSILPWAMTEVFLISVLVALIKIVSMADVTLEISFWAYVIFATLFTYVASIVDSHRLWQWIAQGDKW</sequence>
<reference evidence="2" key="2">
    <citation type="submission" date="2023-01" db="EMBL/GenBank/DDBJ databases">
        <title>Draft genome sequence of Agaribacter marinus strain NBRC 110023.</title>
        <authorList>
            <person name="Sun Q."/>
            <person name="Mori K."/>
        </authorList>
    </citation>
    <scope>NUCLEOTIDE SEQUENCE</scope>
    <source>
        <strain evidence="2">NBRC 110023</strain>
    </source>
</reference>
<gene>
    <name evidence="2" type="ORF">GCM10007852_00570</name>
</gene>
<protein>
    <recommendedName>
        <fullName evidence="4">Paraquat-inducible protein A</fullName>
    </recommendedName>
</protein>
<name>A0AA37SUX6_9ALTE</name>
<keyword evidence="1" id="KW-0812">Transmembrane</keyword>
<feature type="transmembrane region" description="Helical" evidence="1">
    <location>
        <begin position="145"/>
        <end position="169"/>
    </location>
</feature>
<evidence type="ECO:0000256" key="1">
    <source>
        <dbReference type="SAM" id="Phobius"/>
    </source>
</evidence>
<keyword evidence="3" id="KW-1185">Reference proteome</keyword>
<keyword evidence="1" id="KW-0472">Membrane</keyword>
<dbReference type="AlphaFoldDB" id="A0AA37SUX6"/>
<accession>A0AA37SUX6</accession>
<organism evidence="2 3">
    <name type="scientific">Agaribacter marinus</name>
    <dbReference type="NCBI Taxonomy" id="1431249"/>
    <lineage>
        <taxon>Bacteria</taxon>
        <taxon>Pseudomonadati</taxon>
        <taxon>Pseudomonadota</taxon>
        <taxon>Gammaproteobacteria</taxon>
        <taxon>Alteromonadales</taxon>
        <taxon>Alteromonadaceae</taxon>
        <taxon>Agaribacter</taxon>
    </lineage>
</organism>
<dbReference type="EMBL" id="BSOT01000001">
    <property type="protein sequence ID" value="GLR69149.1"/>
    <property type="molecule type" value="Genomic_DNA"/>
</dbReference>
<dbReference type="RefSeq" id="WP_284215473.1">
    <property type="nucleotide sequence ID" value="NZ_BSOT01000001.1"/>
</dbReference>
<dbReference type="Proteomes" id="UP001156601">
    <property type="component" value="Unassembled WGS sequence"/>
</dbReference>
<dbReference type="InterPro" id="IPR007498">
    <property type="entry name" value="PqiA-like"/>
</dbReference>
<feature type="transmembrane region" description="Helical" evidence="1">
    <location>
        <begin position="96"/>
        <end position="124"/>
    </location>
</feature>
<feature type="transmembrane region" description="Helical" evidence="1">
    <location>
        <begin position="175"/>
        <end position="194"/>
    </location>
</feature>
<evidence type="ECO:0008006" key="4">
    <source>
        <dbReference type="Google" id="ProtNLM"/>
    </source>
</evidence>
<feature type="transmembrane region" description="Helical" evidence="1">
    <location>
        <begin position="52"/>
        <end position="76"/>
    </location>
</feature>
<dbReference type="Pfam" id="PF04403">
    <property type="entry name" value="PqiA"/>
    <property type="match status" value="1"/>
</dbReference>
<proteinExistence type="predicted"/>
<keyword evidence="1" id="KW-1133">Transmembrane helix</keyword>